<dbReference type="RefSeq" id="WP_338251015.1">
    <property type="nucleotide sequence ID" value="NZ_AP028907.1"/>
</dbReference>
<feature type="domain" description="DUF434" evidence="1">
    <location>
        <begin position="13"/>
        <end position="64"/>
    </location>
</feature>
<sequence length="245" mass="26528">MSITLNVDVPPGAFYDMFFLLTRGYPRSEALELVKRRYRLARPEAILLFRCVHSKHVSDSIRSKLVAAADLEGRDLVIDGFNQLTTIYAAVIGASVFVCSDGLTRDALLAGPRLVVENIDVLIPILAALLGMIRPRKTVVVLDSQPSRSGETASLLRRRLKDHSVVVEVSKTADKRIIEYASSGYVVASSDIAITISTSINAVFDLAGFAIKELVPGAKVNNIPRLLGELHMRWCGGAAGEGPVA</sequence>
<evidence type="ECO:0000313" key="4">
    <source>
        <dbReference type="Proteomes" id="UP001341135"/>
    </source>
</evidence>
<dbReference type="Pfam" id="PF04256">
    <property type="entry name" value="DUF434"/>
    <property type="match status" value="1"/>
</dbReference>
<organism evidence="3 4">
    <name type="scientific">Pyrodictium abyssi</name>
    <dbReference type="NCBI Taxonomy" id="54256"/>
    <lineage>
        <taxon>Archaea</taxon>
        <taxon>Thermoproteota</taxon>
        <taxon>Thermoprotei</taxon>
        <taxon>Desulfurococcales</taxon>
        <taxon>Pyrodictiaceae</taxon>
        <taxon>Pyrodictium</taxon>
    </lineage>
</organism>
<gene>
    <name evidence="3" type="ORF">PABY_01810</name>
</gene>
<reference evidence="3 4" key="1">
    <citation type="submission" date="2023-09" db="EMBL/GenBank/DDBJ databases">
        <title>Pyrofollis japonicus gen. nov. sp. nov., a novel member of the family Pyrodictiaceae isolated from the Iheya North hydrothermal field.</title>
        <authorList>
            <person name="Miyazaki U."/>
            <person name="Sanari M."/>
            <person name="Tame A."/>
            <person name="Kitajima M."/>
            <person name="Okamoto A."/>
            <person name="Sawayama S."/>
            <person name="Miyazaki J."/>
            <person name="Takai K."/>
            <person name="Nakagawa S."/>
        </authorList>
    </citation>
    <scope>NUCLEOTIDE SEQUENCE [LARGE SCALE GENOMIC DNA]</scope>
    <source>
        <strain evidence="3 4">AV2</strain>
    </source>
</reference>
<evidence type="ECO:0008006" key="5">
    <source>
        <dbReference type="Google" id="ProtNLM"/>
    </source>
</evidence>
<accession>A0ABM8ISS4</accession>
<evidence type="ECO:0000259" key="1">
    <source>
        <dbReference type="Pfam" id="PF04256"/>
    </source>
</evidence>
<protein>
    <recommendedName>
        <fullName evidence="5">DUF434 domain-containing protein</fullName>
    </recommendedName>
</protein>
<name>A0ABM8ISS4_9CREN</name>
<dbReference type="GeneID" id="89288207"/>
<dbReference type="Pfam" id="PF18481">
    <property type="entry name" value="DUF5616"/>
    <property type="match status" value="1"/>
</dbReference>
<dbReference type="Proteomes" id="UP001341135">
    <property type="component" value="Chromosome"/>
</dbReference>
<evidence type="ECO:0000259" key="2">
    <source>
        <dbReference type="Pfam" id="PF18481"/>
    </source>
</evidence>
<dbReference type="PANTHER" id="PTHR42252">
    <property type="entry name" value="DUF5616 DOMAIN-CONTAINING PROTEIN"/>
    <property type="match status" value="1"/>
</dbReference>
<evidence type="ECO:0000313" key="3">
    <source>
        <dbReference type="EMBL" id="BES80614.1"/>
    </source>
</evidence>
<dbReference type="InterPro" id="IPR041652">
    <property type="entry name" value="DUF5616"/>
</dbReference>
<dbReference type="EMBL" id="AP028907">
    <property type="protein sequence ID" value="BES80614.1"/>
    <property type="molecule type" value="Genomic_DNA"/>
</dbReference>
<proteinExistence type="predicted"/>
<feature type="domain" description="DUF5616" evidence="2">
    <location>
        <begin position="69"/>
        <end position="206"/>
    </location>
</feature>
<dbReference type="InterPro" id="IPR007368">
    <property type="entry name" value="DUF434"/>
</dbReference>
<keyword evidence="4" id="KW-1185">Reference proteome</keyword>
<dbReference type="PANTHER" id="PTHR42252:SF1">
    <property type="entry name" value="DUF434 DOMAIN-CONTAINING PROTEIN"/>
    <property type="match status" value="1"/>
</dbReference>